<dbReference type="Gene3D" id="1.20.120.1900">
    <property type="entry name" value="Gamma-tubulin complex, C-terminal domain"/>
    <property type="match status" value="1"/>
</dbReference>
<name>A0A4U0X6M0_9PEZI</name>
<dbReference type="GO" id="GO:0000930">
    <property type="term" value="C:gamma-tubulin complex"/>
    <property type="evidence" value="ECO:0007669"/>
    <property type="project" value="TreeGrafter"/>
</dbReference>
<accession>A0A4U0X6M0</accession>
<keyword evidence="4 5" id="KW-0206">Cytoskeleton</keyword>
<sequence>MGKYNPFAVDDLWRHSPLQLLSGKASCFELPVFDLPELDDERADAILLVDTLHLPELAARDGDDHRLAFEDFDIPSTPEDFRPAPTENKQPEVQLDIWSLDLDRVGETSTTRFHTWEAFEKKDVSNATRTAHLSEAGPGVFDAALSLEKRHNSIGVLPRDVSLRALCTLALGRSSIFFQWDEIKQSFTQTLRGTPTAGLSAMTSDSFTTELMDYAAMYHKLQTFSAADLPRESLLAVGLAFRRSMSSVLEAIEENIVTQMSSIRSLLQLQAIVERPRRLLSLLDALKDAISDSATDEAAIASLSDTVHAIAATGNSFAAVLKAVLEQASRPWLEKMATELGLTHQAWPSSQPADGSSGEGRAFEASVASDCTAKSQGDSLLTAEDKIMVSETQATVSLLRIYLPDAVQPADEPVELSDVRLCNREAPFQKHHSQTRSQRAISDLSSGAQLQFTLYEQDVWASHEAQQHFYGAIDQQMSAEPSALRMNNRDSVYLTAVKALAEIDDRALLHGNGLSLKHFQRPFDKLRPDIEAQACRMNRVLLRYLFRDCGLRKHLELQCTFHLLYSGEFVSRLSTALFSAETQSAERKRGMIPTAETMGLRLGVKEGQRWPPASSELRLTLAGLLSEVHHDSSATPKQAKAQGDLPGGLSFAIRELPEAEIDLVMDTGSIYALDFLRLQYTAPPPLDSILTPSSMQKYDDTFRFLLRMVRAVYITARLGQGTTEHRHCARDSSTARFVIEAHHVTTTLMSYFIDVGISAPWTALQAALDGVEKALEDDTAVVVGVSVLRDMHRDLLGTVRERLFLKRKQQAIRVAIEEVLTAVLNGAASMQSDDEGGPHSIAAEHAAFGVAVVKLIGILQRIVDKPPKSHVSSDGDVDVVRLLLAKLDWNGFYASKAPT</sequence>
<evidence type="ECO:0000259" key="6">
    <source>
        <dbReference type="Pfam" id="PF04130"/>
    </source>
</evidence>
<evidence type="ECO:0000313" key="8">
    <source>
        <dbReference type="EMBL" id="TKA72134.1"/>
    </source>
</evidence>
<dbReference type="GO" id="GO:0051225">
    <property type="term" value="P:spindle assembly"/>
    <property type="evidence" value="ECO:0007669"/>
    <property type="project" value="TreeGrafter"/>
</dbReference>
<comment type="caution">
    <text evidence="8">The sequence shown here is derived from an EMBL/GenBank/DDBJ whole genome shotgun (WGS) entry which is preliminary data.</text>
</comment>
<dbReference type="OrthoDB" id="775571at2759"/>
<evidence type="ECO:0000256" key="2">
    <source>
        <dbReference type="ARBA" id="ARBA00022490"/>
    </source>
</evidence>
<dbReference type="InterPro" id="IPR040457">
    <property type="entry name" value="GCP_C"/>
</dbReference>
<evidence type="ECO:0000256" key="1">
    <source>
        <dbReference type="ARBA" id="ARBA00010337"/>
    </source>
</evidence>
<evidence type="ECO:0000259" key="7">
    <source>
        <dbReference type="Pfam" id="PF17681"/>
    </source>
</evidence>
<dbReference type="GO" id="GO:0031122">
    <property type="term" value="P:cytoplasmic microtubule organization"/>
    <property type="evidence" value="ECO:0007669"/>
    <property type="project" value="TreeGrafter"/>
</dbReference>
<dbReference type="GO" id="GO:0051011">
    <property type="term" value="F:microtubule minus-end binding"/>
    <property type="evidence" value="ECO:0007669"/>
    <property type="project" value="TreeGrafter"/>
</dbReference>
<dbReference type="STRING" id="329884.A0A4U0X6M0"/>
<dbReference type="GO" id="GO:0000922">
    <property type="term" value="C:spindle pole"/>
    <property type="evidence" value="ECO:0007669"/>
    <property type="project" value="InterPro"/>
</dbReference>
<protein>
    <recommendedName>
        <fullName evidence="5">Spindle pole body component</fullName>
    </recommendedName>
</protein>
<organism evidence="8 9">
    <name type="scientific">Friedmanniomyces simplex</name>
    <dbReference type="NCBI Taxonomy" id="329884"/>
    <lineage>
        <taxon>Eukaryota</taxon>
        <taxon>Fungi</taxon>
        <taxon>Dikarya</taxon>
        <taxon>Ascomycota</taxon>
        <taxon>Pezizomycotina</taxon>
        <taxon>Dothideomycetes</taxon>
        <taxon>Dothideomycetidae</taxon>
        <taxon>Mycosphaerellales</taxon>
        <taxon>Teratosphaeriaceae</taxon>
        <taxon>Friedmanniomyces</taxon>
    </lineage>
</organism>
<dbReference type="PANTHER" id="PTHR19302">
    <property type="entry name" value="GAMMA TUBULIN COMPLEX PROTEIN"/>
    <property type="match status" value="1"/>
</dbReference>
<proteinExistence type="inferred from homology"/>
<evidence type="ECO:0000256" key="5">
    <source>
        <dbReference type="RuleBase" id="RU363050"/>
    </source>
</evidence>
<evidence type="ECO:0000256" key="3">
    <source>
        <dbReference type="ARBA" id="ARBA00022701"/>
    </source>
</evidence>
<dbReference type="GO" id="GO:0007020">
    <property type="term" value="P:microtubule nucleation"/>
    <property type="evidence" value="ECO:0007669"/>
    <property type="project" value="InterPro"/>
</dbReference>
<dbReference type="InterPro" id="IPR041470">
    <property type="entry name" value="GCP_N"/>
</dbReference>
<dbReference type="InterPro" id="IPR042241">
    <property type="entry name" value="GCP_C_sf"/>
</dbReference>
<dbReference type="Proteomes" id="UP000309340">
    <property type="component" value="Unassembled WGS sequence"/>
</dbReference>
<dbReference type="GO" id="GO:0043015">
    <property type="term" value="F:gamma-tubulin binding"/>
    <property type="evidence" value="ECO:0007669"/>
    <property type="project" value="InterPro"/>
</dbReference>
<dbReference type="GO" id="GO:0051321">
    <property type="term" value="P:meiotic cell cycle"/>
    <property type="evidence" value="ECO:0007669"/>
    <property type="project" value="TreeGrafter"/>
</dbReference>
<evidence type="ECO:0000256" key="4">
    <source>
        <dbReference type="ARBA" id="ARBA00023212"/>
    </source>
</evidence>
<dbReference type="GO" id="GO:0005816">
    <property type="term" value="C:spindle pole body"/>
    <property type="evidence" value="ECO:0007669"/>
    <property type="project" value="UniProtKB-ARBA"/>
</dbReference>
<dbReference type="Pfam" id="PF04130">
    <property type="entry name" value="GCP_C_terminal"/>
    <property type="match status" value="1"/>
</dbReference>
<dbReference type="Pfam" id="PF17681">
    <property type="entry name" value="GCP_N_terminal"/>
    <property type="match status" value="1"/>
</dbReference>
<dbReference type="PANTHER" id="PTHR19302:SF70">
    <property type="entry name" value="GAMMA-TUBULIN COMPLEX COMPONENT 6"/>
    <property type="match status" value="1"/>
</dbReference>
<dbReference type="AlphaFoldDB" id="A0A4U0X6M0"/>
<dbReference type="EMBL" id="NAJQ01000322">
    <property type="protein sequence ID" value="TKA72134.1"/>
    <property type="molecule type" value="Genomic_DNA"/>
</dbReference>
<comment type="similarity">
    <text evidence="1 5">Belongs to the TUBGCP family.</text>
</comment>
<keyword evidence="3 5" id="KW-0493">Microtubule</keyword>
<dbReference type="GO" id="GO:0000278">
    <property type="term" value="P:mitotic cell cycle"/>
    <property type="evidence" value="ECO:0007669"/>
    <property type="project" value="TreeGrafter"/>
</dbReference>
<evidence type="ECO:0000313" key="9">
    <source>
        <dbReference type="Proteomes" id="UP000309340"/>
    </source>
</evidence>
<dbReference type="GO" id="GO:0005874">
    <property type="term" value="C:microtubule"/>
    <property type="evidence" value="ECO:0007669"/>
    <property type="project" value="UniProtKB-KW"/>
</dbReference>
<feature type="domain" description="Gamma tubulin complex component C-terminal" evidence="6">
    <location>
        <begin position="551"/>
        <end position="893"/>
    </location>
</feature>
<feature type="domain" description="Gamma tubulin complex component protein N-terminal" evidence="7">
    <location>
        <begin position="164"/>
        <end position="334"/>
    </location>
</feature>
<keyword evidence="9" id="KW-1185">Reference proteome</keyword>
<dbReference type="InterPro" id="IPR007259">
    <property type="entry name" value="GCP"/>
</dbReference>
<keyword evidence="2 5" id="KW-0963">Cytoplasm</keyword>
<gene>
    <name evidence="8" type="ORF">B0A55_06361</name>
</gene>
<comment type="subcellular location">
    <subcellularLocation>
        <location evidence="5">Cytoplasm</location>
        <location evidence="5">Cytoskeleton</location>
        <location evidence="5">Microtubule organizing center</location>
    </subcellularLocation>
</comment>
<reference evidence="8 9" key="1">
    <citation type="submission" date="2017-03" db="EMBL/GenBank/DDBJ databases">
        <title>Genomes of endolithic fungi from Antarctica.</title>
        <authorList>
            <person name="Coleine C."/>
            <person name="Masonjones S."/>
            <person name="Stajich J.E."/>
        </authorList>
    </citation>
    <scope>NUCLEOTIDE SEQUENCE [LARGE SCALE GENOMIC DNA]</scope>
    <source>
        <strain evidence="8 9">CCFEE 5184</strain>
    </source>
</reference>